<feature type="transmembrane region" description="Helical" evidence="1">
    <location>
        <begin position="6"/>
        <end position="28"/>
    </location>
</feature>
<keyword evidence="3" id="KW-1185">Reference proteome</keyword>
<organism evidence="2 3">
    <name type="scientific">Butyricicoccus faecihominis</name>
    <dbReference type="NCBI Taxonomy" id="1712515"/>
    <lineage>
        <taxon>Bacteria</taxon>
        <taxon>Bacillati</taxon>
        <taxon>Bacillota</taxon>
        <taxon>Clostridia</taxon>
        <taxon>Eubacteriales</taxon>
        <taxon>Butyricicoccaceae</taxon>
        <taxon>Butyricicoccus</taxon>
    </lineage>
</organism>
<feature type="transmembrane region" description="Helical" evidence="1">
    <location>
        <begin position="141"/>
        <end position="163"/>
    </location>
</feature>
<dbReference type="Proteomes" id="UP000620147">
    <property type="component" value="Unassembled WGS sequence"/>
</dbReference>
<dbReference type="InterPro" id="IPR007395">
    <property type="entry name" value="Zn_peptidase_2"/>
</dbReference>
<keyword evidence="1" id="KW-0812">Transmembrane</keyword>
<gene>
    <name evidence="2" type="ORF">BUFA31_05840</name>
</gene>
<feature type="transmembrane region" description="Helical" evidence="1">
    <location>
        <begin position="208"/>
        <end position="229"/>
    </location>
</feature>
<dbReference type="PANTHER" id="PTHR36434:SF1">
    <property type="entry name" value="MEMBRANE PROTEASE YUGP-RELATED"/>
    <property type="match status" value="1"/>
</dbReference>
<name>A0ABQ1DXL3_9FIRM</name>
<evidence type="ECO:0000313" key="2">
    <source>
        <dbReference type="EMBL" id="GFO87420.1"/>
    </source>
</evidence>
<dbReference type="RefSeq" id="WP_118478424.1">
    <property type="nucleotide sequence ID" value="NZ_BLYJ01000005.1"/>
</dbReference>
<protein>
    <submittedName>
        <fullName evidence="2">Peptidase</fullName>
    </submittedName>
</protein>
<evidence type="ECO:0000256" key="1">
    <source>
        <dbReference type="SAM" id="Phobius"/>
    </source>
</evidence>
<dbReference type="PANTHER" id="PTHR36434">
    <property type="entry name" value="MEMBRANE PROTEASE YUGP-RELATED"/>
    <property type="match status" value="1"/>
</dbReference>
<dbReference type="EMBL" id="BLYJ01000005">
    <property type="protein sequence ID" value="GFO87420.1"/>
    <property type="molecule type" value="Genomic_DNA"/>
</dbReference>
<comment type="caution">
    <text evidence="2">The sequence shown here is derived from an EMBL/GenBank/DDBJ whole genome shotgun (WGS) entry which is preliminary data.</text>
</comment>
<dbReference type="Pfam" id="PF04298">
    <property type="entry name" value="Zn_peptidase_2"/>
    <property type="match status" value="1"/>
</dbReference>
<reference evidence="2 3" key="1">
    <citation type="submission" date="2020-06" db="EMBL/GenBank/DDBJ databases">
        <title>Characterization of fructooligosaccharide metabolism and fructooligosaccharide-degrading enzymes in human commensal butyrate producers.</title>
        <authorList>
            <person name="Tanno H."/>
            <person name="Fujii T."/>
            <person name="Hirano K."/>
            <person name="Maeno S."/>
            <person name="Tonozuka T."/>
            <person name="Sakamoto M."/>
            <person name="Ohkuma M."/>
            <person name="Tochio T."/>
            <person name="Endo A."/>
        </authorList>
    </citation>
    <scope>NUCLEOTIDE SEQUENCE [LARGE SCALE GENOMIC DNA]</scope>
    <source>
        <strain evidence="2 3">JCM 31056</strain>
    </source>
</reference>
<keyword evidence="1" id="KW-1133">Transmembrane helix</keyword>
<keyword evidence="1" id="KW-0472">Membrane</keyword>
<proteinExistence type="predicted"/>
<accession>A0ABQ1DXL3</accession>
<sequence length="237" mass="25711">MPYHGYYYGIDMYYIVLVLPCVLFAFWAQSKVNSTFNRYSRVQNLRGLTGAQAAEAVLRYNGVSGVRIEYVSGKLTDHFDPRSNVIRLSSAVYSSTSVASIGVAAHEAGHAVQYAIGYAPIKLRAAIIPLTQFGSMAAMPLLILGLILNTSTLVTIGIAAFGLSTLFQLLTLPVELDASRRALQTIQQNGLLTADEYPMAKKTLTAAALTYVAALATSLAQLLRLVLIFGGRDRNDR</sequence>
<evidence type="ECO:0000313" key="3">
    <source>
        <dbReference type="Proteomes" id="UP000620147"/>
    </source>
</evidence>